<feature type="compositionally biased region" description="Low complexity" evidence="1">
    <location>
        <begin position="816"/>
        <end position="852"/>
    </location>
</feature>
<reference evidence="4" key="1">
    <citation type="submission" date="2015-09" db="EMBL/GenBank/DDBJ databases">
        <authorList>
            <consortium name="Pathogen Informatics"/>
        </authorList>
    </citation>
    <scope>NUCLEOTIDE SEQUENCE [LARGE SCALE GENOMIC DNA]</scope>
    <source>
        <strain evidence="4">Lake Konstanz</strain>
    </source>
</reference>
<sequence>MVWSASTLWAETSVGSFRDRWIESLQQRGMSRSAILSPQRHRSSSPSNRQRTSSPLISDDDDDPFFSGSYRRSPSPNLQRDEGDEKARQQLEAKLDASAIAHEERALCARSNKVAALRERREMREAHTRIVVERGVAQLQERVKKVQEAQREREKRQLPAIDQCETDEQSDALRAASFLVICAAQRILWVSKERIRVDRTMKTFRCLLVPMTYMWRARRAALARTYSGIWRGKCNRPSVEMLKAVLPAVQGWTSAGVQALIKRMRPVSAKAGKRILSCGEPGVSAFYVSSGRVAVRQPRLNAPALELGERGAAYLHGEDVLTKENPIRHFIHLQAVEPTYGWYITRDAFLKTQKVAKEQGDMVTAAYALAASMKSKTESFVVQAVENNQRLLSGWTHSELFDIIDKAKERTLMRGDVLYSPEEKRATHCFFVVRGTILLAQQVKRVSAGHRASVFPHSSNGGAGVSGGSPELQLSSSGTDFNATSTSIGDALANPPEGAVPVGPLAAVEGEEFLKEYANTGQIIGADSLLFSSPRTEWCICATDCAVLELPSTPFIRGMFTNPAQLIVNKDYYNHQRAMRLMQPTASHLFPNILHQQPIAAFFLRNMFPVVVSRGEPLPLHTSIVYLQTGTVEMEGRVFKAPSLLICFDAFRKISKNFEAAMKNGSLELIRADKDPTLIESALNAANNAAAAGTTGGVPGSGDTNGAAGAGGGKGIRSGAGVVRVVRKLKGSVSHVAASTTPPPTAATTQPLAPTPAAATQQHSPSNNAGLTPAASPGASITAHPSSVNSTTPRDDDGDSTSSPSDAQGSLGSPTSANEPAELPAEAAAATAPAASNTAADPSSTQQQQAAAASTAATHAAAAGGVPSSAVWGYIPLQGSMTLVVKQPFALRDGDAGDGNGRTRYRQLPAVMQLAILTDDLSERTQCSHKTTTRVEAWCVRSIDVLRKFHGANAATSATKVSDYVRGEQLEKLTPVKNV</sequence>
<feature type="region of interest" description="Disordered" evidence="1">
    <location>
        <begin position="31"/>
        <end position="89"/>
    </location>
</feature>
<dbReference type="InterPro" id="IPR000595">
    <property type="entry name" value="cNMP-bd_dom"/>
</dbReference>
<dbReference type="Gene3D" id="2.60.120.10">
    <property type="entry name" value="Jelly Rolls"/>
    <property type="match status" value="2"/>
</dbReference>
<feature type="compositionally biased region" description="Gly residues" evidence="1">
    <location>
        <begin position="708"/>
        <end position="717"/>
    </location>
</feature>
<dbReference type="AlphaFoldDB" id="A0A0S4J6P9"/>
<dbReference type="InterPro" id="IPR018490">
    <property type="entry name" value="cNMP-bd_dom_sf"/>
</dbReference>
<keyword evidence="4" id="KW-1185">Reference proteome</keyword>
<evidence type="ECO:0000256" key="1">
    <source>
        <dbReference type="SAM" id="MobiDB-lite"/>
    </source>
</evidence>
<evidence type="ECO:0000313" key="3">
    <source>
        <dbReference type="EMBL" id="CUG87139.1"/>
    </source>
</evidence>
<evidence type="ECO:0000259" key="2">
    <source>
        <dbReference type="PROSITE" id="PS50042"/>
    </source>
</evidence>
<protein>
    <recommendedName>
        <fullName evidence="2">Cyclic nucleotide-binding domain-containing protein</fullName>
    </recommendedName>
</protein>
<dbReference type="VEuPathDB" id="TriTrypDB:BSAL_08830"/>
<dbReference type="Proteomes" id="UP000051952">
    <property type="component" value="Unassembled WGS sequence"/>
</dbReference>
<gene>
    <name evidence="3" type="ORF">BSAL_08830</name>
</gene>
<dbReference type="SUPFAM" id="SSF51206">
    <property type="entry name" value="cAMP-binding domain-like"/>
    <property type="match status" value="2"/>
</dbReference>
<organism evidence="3 4">
    <name type="scientific">Bodo saltans</name>
    <name type="common">Flagellated protozoan</name>
    <dbReference type="NCBI Taxonomy" id="75058"/>
    <lineage>
        <taxon>Eukaryota</taxon>
        <taxon>Discoba</taxon>
        <taxon>Euglenozoa</taxon>
        <taxon>Kinetoplastea</taxon>
        <taxon>Metakinetoplastina</taxon>
        <taxon>Eubodonida</taxon>
        <taxon>Bodonidae</taxon>
        <taxon>Bodo</taxon>
    </lineage>
</organism>
<feature type="region of interest" description="Disordered" evidence="1">
    <location>
        <begin position="694"/>
        <end position="717"/>
    </location>
</feature>
<feature type="domain" description="Cyclic nucleotide-binding" evidence="2">
    <location>
        <begin position="260"/>
        <end position="326"/>
    </location>
</feature>
<dbReference type="InterPro" id="IPR014710">
    <property type="entry name" value="RmlC-like_jellyroll"/>
</dbReference>
<proteinExistence type="predicted"/>
<feature type="region of interest" description="Disordered" evidence="1">
    <location>
        <begin position="734"/>
        <end position="852"/>
    </location>
</feature>
<feature type="compositionally biased region" description="Basic and acidic residues" evidence="1">
    <location>
        <begin position="79"/>
        <end position="89"/>
    </location>
</feature>
<accession>A0A0S4J6P9</accession>
<name>A0A0S4J6P9_BODSA</name>
<evidence type="ECO:0000313" key="4">
    <source>
        <dbReference type="Proteomes" id="UP000051952"/>
    </source>
</evidence>
<dbReference type="EMBL" id="CYKH01001453">
    <property type="protein sequence ID" value="CUG87139.1"/>
    <property type="molecule type" value="Genomic_DNA"/>
</dbReference>
<feature type="region of interest" description="Disordered" evidence="1">
    <location>
        <begin position="457"/>
        <end position="476"/>
    </location>
</feature>
<feature type="compositionally biased region" description="Low complexity" evidence="1">
    <location>
        <begin position="44"/>
        <end position="54"/>
    </location>
</feature>
<feature type="compositionally biased region" description="Low complexity" evidence="1">
    <location>
        <begin position="746"/>
        <end position="762"/>
    </location>
</feature>
<dbReference type="PROSITE" id="PS50042">
    <property type="entry name" value="CNMP_BINDING_3"/>
    <property type="match status" value="1"/>
</dbReference>